<dbReference type="InterPro" id="IPR011604">
    <property type="entry name" value="PDDEXK-like_dom_sf"/>
</dbReference>
<dbReference type="PANTHER" id="PTHR46609:SF4">
    <property type="entry name" value="RESTRICTION ENDONUCLEASE, TYPE II-LIKE SUPERFAMILY PROTEIN"/>
    <property type="match status" value="1"/>
</dbReference>
<dbReference type="InterPro" id="IPR011335">
    <property type="entry name" value="Restrct_endonuc-II-like"/>
</dbReference>
<dbReference type="AlphaFoldDB" id="R0II66"/>
<evidence type="ECO:0000313" key="3">
    <source>
        <dbReference type="Proteomes" id="UP000029121"/>
    </source>
</evidence>
<dbReference type="Pfam" id="PF09588">
    <property type="entry name" value="YqaJ"/>
    <property type="match status" value="1"/>
</dbReference>
<reference evidence="3" key="1">
    <citation type="journal article" date="2013" name="Nat. Genet.">
        <title>The Capsella rubella genome and the genomic consequences of rapid mating system evolution.</title>
        <authorList>
            <person name="Slotte T."/>
            <person name="Hazzouri K.M."/>
            <person name="Agren J.A."/>
            <person name="Koenig D."/>
            <person name="Maumus F."/>
            <person name="Guo Y.L."/>
            <person name="Steige K."/>
            <person name="Platts A.E."/>
            <person name="Escobar J.S."/>
            <person name="Newman L.K."/>
            <person name="Wang W."/>
            <person name="Mandakova T."/>
            <person name="Vello E."/>
            <person name="Smith L.M."/>
            <person name="Henz S.R."/>
            <person name="Steffen J."/>
            <person name="Takuno S."/>
            <person name="Brandvain Y."/>
            <person name="Coop G."/>
            <person name="Andolfatto P."/>
            <person name="Hu T.T."/>
            <person name="Blanchette M."/>
            <person name="Clark R.M."/>
            <person name="Quesneville H."/>
            <person name="Nordborg M."/>
            <person name="Gaut B.S."/>
            <person name="Lysak M.A."/>
            <person name="Jenkins J."/>
            <person name="Grimwood J."/>
            <person name="Chapman J."/>
            <person name="Prochnik S."/>
            <person name="Shu S."/>
            <person name="Rokhsar D."/>
            <person name="Schmutz J."/>
            <person name="Weigel D."/>
            <person name="Wright S.I."/>
        </authorList>
    </citation>
    <scope>NUCLEOTIDE SEQUENCE [LARGE SCALE GENOMIC DNA]</scope>
    <source>
        <strain evidence="3">cv. Monte Gargano</strain>
    </source>
</reference>
<dbReference type="CDD" id="cd22343">
    <property type="entry name" value="PDDEXK_lambda_exonuclease-like"/>
    <property type="match status" value="1"/>
</dbReference>
<dbReference type="Proteomes" id="UP000029121">
    <property type="component" value="Unassembled WGS sequence"/>
</dbReference>
<accession>R0II66</accession>
<evidence type="ECO:0000313" key="2">
    <source>
        <dbReference type="EMBL" id="EOA38135.1"/>
    </source>
</evidence>
<dbReference type="InterPro" id="IPR019080">
    <property type="entry name" value="YqaJ_viral_recombinase"/>
</dbReference>
<name>R0II66_9BRAS</name>
<feature type="domain" description="YqaJ viral recombinase" evidence="1">
    <location>
        <begin position="107"/>
        <end position="245"/>
    </location>
</feature>
<dbReference type="InterPro" id="IPR051703">
    <property type="entry name" value="NF-kappa-B_Signaling_Reg"/>
</dbReference>
<organism evidence="2 3">
    <name type="scientific">Capsella rubella</name>
    <dbReference type="NCBI Taxonomy" id="81985"/>
    <lineage>
        <taxon>Eukaryota</taxon>
        <taxon>Viridiplantae</taxon>
        <taxon>Streptophyta</taxon>
        <taxon>Embryophyta</taxon>
        <taxon>Tracheophyta</taxon>
        <taxon>Spermatophyta</taxon>
        <taxon>Magnoliopsida</taxon>
        <taxon>eudicotyledons</taxon>
        <taxon>Gunneridae</taxon>
        <taxon>Pentapetalae</taxon>
        <taxon>rosids</taxon>
        <taxon>malvids</taxon>
        <taxon>Brassicales</taxon>
        <taxon>Brassicaceae</taxon>
        <taxon>Camelineae</taxon>
        <taxon>Capsella</taxon>
    </lineage>
</organism>
<sequence>MNRVLPKIFSGFYFSQKSNRTEPKSNSSIHRRCAVADMLRRIFYKRARDDLANCHRLLHIPYNEPESDPKVISEIIGIVSKKEVASSSSSSSSSSSVTEQTQHWRKNWQHLRKNRLTASNFSHAIGFSPEGRRNLWLEKIGASKQFAGNRATFWDNDNEVEALERYNELTGNDILMPEFVVYKKGETPEEDWLGASPDGMVNVVKDGVTSRGVLEVKCPFYDGKAYPWKKVPWTCVPQLQGLMEIVDADWLDFYCWTPRGSSLFRVWRDTAFWEDMKPALVDFWQKHVLPARDVYNNFDIRDPQVKLREFMPEHWHEDCKKIMRGAERISDSSNRLFYEINGKLVD</sequence>
<keyword evidence="3" id="KW-1185">Reference proteome</keyword>
<proteinExistence type="predicted"/>
<dbReference type="EMBL" id="KB870805">
    <property type="protein sequence ID" value="EOA38135.1"/>
    <property type="molecule type" value="Genomic_DNA"/>
</dbReference>
<dbReference type="PANTHER" id="PTHR46609">
    <property type="entry name" value="EXONUCLEASE, PHAGE-TYPE/RECB, C-TERMINAL DOMAIN-CONTAINING PROTEIN"/>
    <property type="match status" value="1"/>
</dbReference>
<dbReference type="GO" id="GO:0006281">
    <property type="term" value="P:DNA repair"/>
    <property type="evidence" value="ECO:0007669"/>
    <property type="project" value="UniProtKB-ARBA"/>
</dbReference>
<evidence type="ECO:0000259" key="1">
    <source>
        <dbReference type="Pfam" id="PF09588"/>
    </source>
</evidence>
<dbReference type="Gene3D" id="3.90.320.10">
    <property type="match status" value="1"/>
</dbReference>
<gene>
    <name evidence="2" type="ORF">CARUB_v10009613mg</name>
</gene>
<dbReference type="SUPFAM" id="SSF52980">
    <property type="entry name" value="Restriction endonuclease-like"/>
    <property type="match status" value="1"/>
</dbReference>
<dbReference type="eggNOG" id="ENOG502QU2E">
    <property type="taxonomic scope" value="Eukaryota"/>
</dbReference>
<protein>
    <recommendedName>
        <fullName evidence="1">YqaJ viral recombinase domain-containing protein</fullName>
    </recommendedName>
</protein>